<sequence>MGIKIFFYKQPKRGIMAISYRSLHMGSQLADILWQILAVGFLVNTRK</sequence>
<gene>
    <name evidence="1" type="ORF">HMPREF1981_00599</name>
</gene>
<organism evidence="1 2">
    <name type="scientific">Bacteroides pyogenes F0041</name>
    <dbReference type="NCBI Taxonomy" id="1321819"/>
    <lineage>
        <taxon>Bacteria</taxon>
        <taxon>Pseudomonadati</taxon>
        <taxon>Bacteroidota</taxon>
        <taxon>Bacteroidia</taxon>
        <taxon>Bacteroidales</taxon>
        <taxon>Bacteroidaceae</taxon>
        <taxon>Bacteroides</taxon>
    </lineage>
</organism>
<comment type="caution">
    <text evidence="1">The sequence shown here is derived from an EMBL/GenBank/DDBJ whole genome shotgun (WGS) entry which is preliminary data.</text>
</comment>
<protein>
    <submittedName>
        <fullName evidence="1">Uncharacterized protein</fullName>
    </submittedName>
</protein>
<accession>U2CUJ7</accession>
<name>U2CUJ7_9BACE</name>
<dbReference type="EMBL" id="AWSV01000040">
    <property type="protein sequence ID" value="ERI88215.1"/>
    <property type="molecule type" value="Genomic_DNA"/>
</dbReference>
<reference evidence="1 2" key="1">
    <citation type="submission" date="2013-08" db="EMBL/GenBank/DDBJ databases">
        <authorList>
            <person name="Weinstock G."/>
            <person name="Sodergren E."/>
            <person name="Wylie T."/>
            <person name="Fulton L."/>
            <person name="Fulton R."/>
            <person name="Fronick C."/>
            <person name="O'Laughlin M."/>
            <person name="Godfrey J."/>
            <person name="Miner T."/>
            <person name="Herter B."/>
            <person name="Appelbaum E."/>
            <person name="Cordes M."/>
            <person name="Lek S."/>
            <person name="Wollam A."/>
            <person name="Pepin K.H."/>
            <person name="Palsikar V.B."/>
            <person name="Mitreva M."/>
            <person name="Wilson R.K."/>
        </authorList>
    </citation>
    <scope>NUCLEOTIDE SEQUENCE [LARGE SCALE GENOMIC DNA]</scope>
    <source>
        <strain evidence="1 2">F0041</strain>
    </source>
</reference>
<evidence type="ECO:0000313" key="2">
    <source>
        <dbReference type="Proteomes" id="UP000016496"/>
    </source>
</evidence>
<evidence type="ECO:0000313" key="1">
    <source>
        <dbReference type="EMBL" id="ERI88215.1"/>
    </source>
</evidence>
<dbReference type="Proteomes" id="UP000016496">
    <property type="component" value="Unassembled WGS sequence"/>
</dbReference>
<dbReference type="AlphaFoldDB" id="U2CUJ7"/>
<proteinExistence type="predicted"/>
<dbReference type="HOGENOM" id="CLU_3164829_0_0_10"/>